<comment type="similarity">
    <text evidence="3 7">Belongs to the PRA1 family.</text>
</comment>
<feature type="transmembrane region" description="Helical" evidence="7">
    <location>
        <begin position="157"/>
        <end position="176"/>
    </location>
</feature>
<evidence type="ECO:0000256" key="3">
    <source>
        <dbReference type="ARBA" id="ARBA00006483"/>
    </source>
</evidence>
<keyword evidence="5 7" id="KW-1133">Transmembrane helix</keyword>
<evidence type="ECO:0000313" key="9">
    <source>
        <dbReference type="RefSeq" id="XP_019096374.1"/>
    </source>
</evidence>
<gene>
    <name evidence="9" type="primary">LOC104765346</name>
</gene>
<evidence type="ECO:0000256" key="1">
    <source>
        <dbReference type="ARBA" id="ARBA00002501"/>
    </source>
</evidence>
<feature type="transmembrane region" description="Helical" evidence="7">
    <location>
        <begin position="182"/>
        <end position="202"/>
    </location>
</feature>
<keyword evidence="7" id="KW-0813">Transport</keyword>
<evidence type="ECO:0000256" key="7">
    <source>
        <dbReference type="RuleBase" id="RU363107"/>
    </source>
</evidence>
<comment type="function">
    <text evidence="1 7">May be involved in both secretory and endocytic intracellular trafficking in the endosomal/prevacuolar compartments.</text>
</comment>
<protein>
    <recommendedName>
        <fullName evidence="7">PRA1 family protein</fullName>
    </recommendedName>
</protein>
<name>A0ABM1RBI6_CAMSA</name>
<keyword evidence="4 7" id="KW-0812">Transmembrane</keyword>
<comment type="subcellular location">
    <subcellularLocation>
        <location evidence="2">Endomembrane system</location>
        <topology evidence="2">Multi-pass membrane protein</topology>
    </subcellularLocation>
    <subcellularLocation>
        <location evidence="7">Membrane</location>
        <topology evidence="7">Multi-pass membrane protein</topology>
    </subcellularLocation>
</comment>
<reference evidence="8" key="1">
    <citation type="journal article" date="2014" name="Nat. Commun.">
        <title>The emerging biofuel crop Camelina sativa retains a highly undifferentiated hexaploid genome structure.</title>
        <authorList>
            <person name="Kagale S."/>
            <person name="Koh C."/>
            <person name="Nixon J."/>
            <person name="Bollina V."/>
            <person name="Clarke W.E."/>
            <person name="Tuteja R."/>
            <person name="Spillane C."/>
            <person name="Robinson S.J."/>
            <person name="Links M.G."/>
            <person name="Clarke C."/>
            <person name="Higgins E.E."/>
            <person name="Huebert T."/>
            <person name="Sharpe A.G."/>
            <person name="Parkin I.A."/>
        </authorList>
    </citation>
    <scope>NUCLEOTIDE SEQUENCE [LARGE SCALE GENOMIC DNA]</scope>
    <source>
        <strain evidence="8">cv. DH55</strain>
    </source>
</reference>
<evidence type="ECO:0000256" key="2">
    <source>
        <dbReference type="ARBA" id="ARBA00004127"/>
    </source>
</evidence>
<feature type="transmembrane region" description="Helical" evidence="7">
    <location>
        <begin position="84"/>
        <end position="101"/>
    </location>
</feature>
<dbReference type="RefSeq" id="XP_019096374.1">
    <property type="nucleotide sequence ID" value="XM_019240829.1"/>
</dbReference>
<keyword evidence="6 7" id="KW-0472">Membrane</keyword>
<dbReference type="GeneID" id="104765346"/>
<dbReference type="Proteomes" id="UP000694864">
    <property type="component" value="Chromosome 19"/>
</dbReference>
<feature type="transmembrane region" description="Helical" evidence="7">
    <location>
        <begin position="135"/>
        <end position="152"/>
    </location>
</feature>
<proteinExistence type="inferred from homology"/>
<evidence type="ECO:0000256" key="4">
    <source>
        <dbReference type="ARBA" id="ARBA00022692"/>
    </source>
</evidence>
<accession>A0ABM1RBI6</accession>
<evidence type="ECO:0000256" key="5">
    <source>
        <dbReference type="ARBA" id="ARBA00022989"/>
    </source>
</evidence>
<keyword evidence="8" id="KW-1185">Reference proteome</keyword>
<sequence>MMQNKEKQEVSATVSTSSYSTIVSRARILLSLLRINPFGKLTTSDLDKNKTPLFSVFSGRTELYSFPVSQSEATARVQENVSQFIGNYISVFVIFFLISLYKQTTPFLVLLASFPVTDYLDNLIVKKGLDQVYPFIRRLLFFISKLGISALLMRREVVIAFFSSLLAAYLRIAALLMRREVVIAFFSSLLAAYLAMLLHGALRKLRD</sequence>
<organism evidence="8 9">
    <name type="scientific">Camelina sativa</name>
    <name type="common">False flax</name>
    <name type="synonym">Myagrum sativum</name>
    <dbReference type="NCBI Taxonomy" id="90675"/>
    <lineage>
        <taxon>Eukaryota</taxon>
        <taxon>Viridiplantae</taxon>
        <taxon>Streptophyta</taxon>
        <taxon>Embryophyta</taxon>
        <taxon>Tracheophyta</taxon>
        <taxon>Spermatophyta</taxon>
        <taxon>Magnoliopsida</taxon>
        <taxon>eudicotyledons</taxon>
        <taxon>Gunneridae</taxon>
        <taxon>Pentapetalae</taxon>
        <taxon>rosids</taxon>
        <taxon>malvids</taxon>
        <taxon>Brassicales</taxon>
        <taxon>Brassicaceae</taxon>
        <taxon>Camelineae</taxon>
        <taxon>Camelina</taxon>
    </lineage>
</organism>
<dbReference type="Pfam" id="PF03208">
    <property type="entry name" value="PRA1"/>
    <property type="match status" value="1"/>
</dbReference>
<evidence type="ECO:0000256" key="6">
    <source>
        <dbReference type="ARBA" id="ARBA00023136"/>
    </source>
</evidence>
<dbReference type="InterPro" id="IPR004895">
    <property type="entry name" value="Prenylated_rab_accept_PRA1"/>
</dbReference>
<reference evidence="9" key="2">
    <citation type="submission" date="2025-08" db="UniProtKB">
        <authorList>
            <consortium name="RefSeq"/>
        </authorList>
    </citation>
    <scope>IDENTIFICATION</scope>
    <source>
        <tissue evidence="9">Leaf</tissue>
    </source>
</reference>
<evidence type="ECO:0000313" key="8">
    <source>
        <dbReference type="Proteomes" id="UP000694864"/>
    </source>
</evidence>